<gene>
    <name evidence="3" type="ORF">ADICEAN_03910</name>
</gene>
<dbReference type="PROSITE" id="PS51257">
    <property type="entry name" value="PROKAR_LIPOPROTEIN"/>
    <property type="match status" value="1"/>
</dbReference>
<sequence length="415" mass="45636">MIKTCNTLFIGSALLTGLLGACSTNRDGLSENDPSATRPVARDTSLTELRFTAEEAPEWSNLFKRTSGWFGGDGIFAIPMHGVDTAGAGADTTTLILFSDTLIGEIEDNAVDDDSYVMINNSVALLKGVEPREENLSFHWANQGGDKPQSIFVPNTPNTRPGEYYWLGDGFVNHQKGGDTYIFGYRIANTEAETFAFKEVGNTLIIIPAGSQPPFTDQRQIDTPFYIDSDSPESTGSIGAGLFVNTKEAGAPDPDGYLYVYGIRGKAKEVIVGRVQPANIENFGEWRFWDGSQWQPEMLKAAPIADRASNEMSVSPLPDGRYIMVFQTDGIGKTVGARLGLRPEGPFGPMITLWDASEDVAPTKNFISYNAKVHTNLSRPGELLISYNINSFDFFNDIKTHPNLYRPRFIRVKLE</sequence>
<dbReference type="Proteomes" id="UP000011910">
    <property type="component" value="Unassembled WGS sequence"/>
</dbReference>
<dbReference type="Pfam" id="PF13810">
    <property type="entry name" value="DUF4185"/>
    <property type="match status" value="1"/>
</dbReference>
<keyword evidence="1" id="KW-0732">Signal</keyword>
<dbReference type="InterPro" id="IPR025442">
    <property type="entry name" value="DUF4185"/>
</dbReference>
<evidence type="ECO:0000259" key="2">
    <source>
        <dbReference type="Pfam" id="PF13810"/>
    </source>
</evidence>
<accession>M7MX13</accession>
<evidence type="ECO:0000256" key="1">
    <source>
        <dbReference type="SAM" id="SignalP"/>
    </source>
</evidence>
<proteinExistence type="predicted"/>
<dbReference type="eggNOG" id="ENOG502Z7QZ">
    <property type="taxonomic scope" value="Bacteria"/>
</dbReference>
<feature type="domain" description="DUF4185" evidence="2">
    <location>
        <begin position="252"/>
        <end position="354"/>
    </location>
</feature>
<dbReference type="RefSeq" id="WP_009197287.1">
    <property type="nucleotide sequence ID" value="NZ_AODQ01000161.1"/>
</dbReference>
<dbReference type="EMBL" id="AODQ01000161">
    <property type="protein sequence ID" value="EMR00968.1"/>
    <property type="molecule type" value="Genomic_DNA"/>
</dbReference>
<reference evidence="3 4" key="1">
    <citation type="journal article" date="2013" name="Genome Announc.">
        <title>Draft Genome Sequence of Cesiribacter andamanensis Strain AMV16T, Isolated from a Soil Sample from a Mud Volcano in the Andaman Islands, India.</title>
        <authorList>
            <person name="Shivaji S."/>
            <person name="Ara S."/>
            <person name="Begum Z."/>
            <person name="Srinivas T.N."/>
            <person name="Singh A."/>
            <person name="Kumar Pinnaka A."/>
        </authorList>
    </citation>
    <scope>NUCLEOTIDE SEQUENCE [LARGE SCALE GENOMIC DNA]</scope>
    <source>
        <strain evidence="3 4">AMV16</strain>
    </source>
</reference>
<comment type="caution">
    <text evidence="3">The sequence shown here is derived from an EMBL/GenBank/DDBJ whole genome shotgun (WGS) entry which is preliminary data.</text>
</comment>
<dbReference type="AlphaFoldDB" id="M7MX13"/>
<feature type="signal peptide" evidence="1">
    <location>
        <begin position="1"/>
        <end position="21"/>
    </location>
</feature>
<name>M7MX13_9BACT</name>
<dbReference type="PATRIC" id="fig|1279009.4.peg.3956"/>
<keyword evidence="4" id="KW-1185">Reference proteome</keyword>
<protein>
    <recommendedName>
        <fullName evidence="2">DUF4185 domain-containing protein</fullName>
    </recommendedName>
</protein>
<evidence type="ECO:0000313" key="4">
    <source>
        <dbReference type="Proteomes" id="UP000011910"/>
    </source>
</evidence>
<organism evidence="3 4">
    <name type="scientific">Cesiribacter andamanensis AMV16</name>
    <dbReference type="NCBI Taxonomy" id="1279009"/>
    <lineage>
        <taxon>Bacteria</taxon>
        <taxon>Pseudomonadati</taxon>
        <taxon>Bacteroidota</taxon>
        <taxon>Cytophagia</taxon>
        <taxon>Cytophagales</taxon>
        <taxon>Cesiribacteraceae</taxon>
        <taxon>Cesiribacter</taxon>
    </lineage>
</organism>
<dbReference type="STRING" id="1279009.ADICEAN_03910"/>
<feature type="chain" id="PRO_5004081686" description="DUF4185 domain-containing protein" evidence="1">
    <location>
        <begin position="22"/>
        <end position="415"/>
    </location>
</feature>
<evidence type="ECO:0000313" key="3">
    <source>
        <dbReference type="EMBL" id="EMR00968.1"/>
    </source>
</evidence>
<dbReference type="OrthoDB" id="9765957at2"/>